<dbReference type="Gene3D" id="2.60.40.10">
    <property type="entry name" value="Immunoglobulins"/>
    <property type="match status" value="1"/>
</dbReference>
<dbReference type="InterPro" id="IPR002044">
    <property type="entry name" value="CBM20"/>
</dbReference>
<evidence type="ECO:0008006" key="8">
    <source>
        <dbReference type="Google" id="ProtNLM"/>
    </source>
</evidence>
<comment type="similarity">
    <text evidence="1">Belongs to the glycerophosphoryl diester phosphodiesterase family.</text>
</comment>
<dbReference type="SMART" id="SM01065">
    <property type="entry name" value="CBM_2"/>
    <property type="match status" value="1"/>
</dbReference>
<sequence>IANITIIKYRCYNIHLMKEEQRLWQFRVQVATLLRESVFVVGNCTELGNWSSCGAVELSSESEPDGETVWSAVVALPSKCEVQFRYFIGISLEPDDDKITTKQIVVRRWETNLTPRLISKHAVTMNSEPDMFGQYDSNNMVDRGWLTTETVVQIKLFGDDAIQLWKRKLQGRKIYVKLTPLVLSRKKTLDFIPVENLLEESMDTQDVTERSDVWPLAEVTVMNEEDSQLQLQEQFGRPFNPEECMIFNISMHSPESVAYMIDYYVYSSRMAEGDPPNHAGFSYVLPGMFNASEGQAVVPITSSAHRPIGQLRLDYLVVKPIVGYDCDMSVSYSRIWKKTWHGLDVGHRGLGTSFRMEIAECAEVRENTIASLKNAASAGADLVEFDVQLTKDLVPVLYHDFHVCIAMKRKKQLAEHDMLELPVKDLTLEQLQLLKVYHLAEGKVKKERFFDEELEEHQPFPTLQQALECLDPHVGFNVEIKWTMQLKDGSYELNHPFDLNMYLDTVLKVVLQHSGTRKIVFSCFHPDICTMLRLKQNKYPVMFLTQGVTVKYPDYRDPRTQTIPMAVYFARSAEILGINVHTEDILRDPRQVQMVMDAGLIMFCWGDDNNSPATIKHLKQLGIHGIIYDKIDVYSSKEVKESIFLAEAREMQHMLKGAEEVKSPPMSPIANTNGFEIEDAENARKAMNLSWPPNELPTIAGGDVKAIPSSESNSESSNDRPNFTLKHW</sequence>
<proteinExistence type="inferred from homology"/>
<dbReference type="GO" id="GO:0046475">
    <property type="term" value="P:glycerophospholipid catabolic process"/>
    <property type="evidence" value="ECO:0007669"/>
    <property type="project" value="TreeGrafter"/>
</dbReference>
<feature type="domain" description="CBM20" evidence="4">
    <location>
        <begin position="16"/>
        <end position="137"/>
    </location>
</feature>
<evidence type="ECO:0000256" key="1">
    <source>
        <dbReference type="ARBA" id="ARBA00007277"/>
    </source>
</evidence>
<dbReference type="Pfam" id="PF00686">
    <property type="entry name" value="CBM_20"/>
    <property type="match status" value="1"/>
</dbReference>
<reference evidence="6" key="2">
    <citation type="submission" date="2023-05" db="EMBL/GenBank/DDBJ databases">
        <authorList>
            <person name="Fouks B."/>
        </authorList>
    </citation>
    <scope>NUCLEOTIDE SEQUENCE</scope>
    <source>
        <strain evidence="6">Stay&amp;Tobe</strain>
        <tissue evidence="6">Testes</tissue>
    </source>
</reference>
<dbReference type="EMBL" id="JASPKZ010002301">
    <property type="protein sequence ID" value="KAJ9595971.1"/>
    <property type="molecule type" value="Genomic_DNA"/>
</dbReference>
<reference evidence="6" key="1">
    <citation type="journal article" date="2023" name="IScience">
        <title>Live-bearing cockroach genome reveals convergent evolutionary mechanisms linked to viviparity in insects and beyond.</title>
        <authorList>
            <person name="Fouks B."/>
            <person name="Harrison M.C."/>
            <person name="Mikhailova A.A."/>
            <person name="Marchal E."/>
            <person name="English S."/>
            <person name="Carruthers M."/>
            <person name="Jennings E.C."/>
            <person name="Chiamaka E.L."/>
            <person name="Frigard R.A."/>
            <person name="Pippel M."/>
            <person name="Attardo G.M."/>
            <person name="Benoit J.B."/>
            <person name="Bornberg-Bauer E."/>
            <person name="Tobe S.S."/>
        </authorList>
    </citation>
    <scope>NUCLEOTIDE SEQUENCE</scope>
    <source>
        <strain evidence="6">Stay&amp;Tobe</strain>
    </source>
</reference>
<accession>A0AAD8ABD5</accession>
<dbReference type="Pfam" id="PF25329">
    <property type="entry name" value="C2_GDE1"/>
    <property type="match status" value="1"/>
</dbReference>
<dbReference type="PANTHER" id="PTHR22958:SF1">
    <property type="entry name" value="GLYCEROPHOSPHOCHOLINE PHOSPHODIESTERASE GPCPD1"/>
    <property type="match status" value="1"/>
</dbReference>
<dbReference type="GO" id="GO:0047389">
    <property type="term" value="F:glycerophosphocholine phosphodiesterase activity"/>
    <property type="evidence" value="ECO:0007669"/>
    <property type="project" value="TreeGrafter"/>
</dbReference>
<dbReference type="InterPro" id="IPR057506">
    <property type="entry name" value="C2_GPCPD1"/>
</dbReference>
<keyword evidence="2" id="KW-0378">Hydrolase</keyword>
<dbReference type="Gene3D" id="3.20.20.190">
    <property type="entry name" value="Phosphatidylinositol (PI) phosphodiesterase"/>
    <property type="match status" value="1"/>
</dbReference>
<feature type="domain" description="GP-PDE" evidence="5">
    <location>
        <begin position="342"/>
        <end position="638"/>
    </location>
</feature>
<dbReference type="InterPro" id="IPR017946">
    <property type="entry name" value="PLC-like_Pdiesterase_TIM-brl"/>
</dbReference>
<dbReference type="InterPro" id="IPR051578">
    <property type="entry name" value="GDPD"/>
</dbReference>
<evidence type="ECO:0000259" key="4">
    <source>
        <dbReference type="PROSITE" id="PS51166"/>
    </source>
</evidence>
<dbReference type="SUPFAM" id="SSF51695">
    <property type="entry name" value="PLC-like phosphodiesterases"/>
    <property type="match status" value="1"/>
</dbReference>
<dbReference type="Pfam" id="PF03009">
    <property type="entry name" value="GDPD"/>
    <property type="match status" value="1"/>
</dbReference>
<evidence type="ECO:0000259" key="5">
    <source>
        <dbReference type="PROSITE" id="PS51704"/>
    </source>
</evidence>
<name>A0AAD8ABD5_DIPPU</name>
<dbReference type="PROSITE" id="PS51166">
    <property type="entry name" value="CBM20"/>
    <property type="match status" value="1"/>
</dbReference>
<evidence type="ECO:0000256" key="2">
    <source>
        <dbReference type="ARBA" id="ARBA00022801"/>
    </source>
</evidence>
<dbReference type="InterPro" id="IPR030395">
    <property type="entry name" value="GP_PDE_dom"/>
</dbReference>
<keyword evidence="7" id="KW-1185">Reference proteome</keyword>
<evidence type="ECO:0000313" key="7">
    <source>
        <dbReference type="Proteomes" id="UP001233999"/>
    </source>
</evidence>
<feature type="region of interest" description="Disordered" evidence="3">
    <location>
        <begin position="691"/>
        <end position="728"/>
    </location>
</feature>
<dbReference type="PANTHER" id="PTHR22958">
    <property type="entry name" value="GLYCEROPHOSPHORYL DIESTER PHOSPHODIESTERASE"/>
    <property type="match status" value="1"/>
</dbReference>
<dbReference type="GO" id="GO:2001070">
    <property type="term" value="F:starch binding"/>
    <property type="evidence" value="ECO:0007669"/>
    <property type="project" value="InterPro"/>
</dbReference>
<dbReference type="FunFam" id="3.20.20.190:FF:000032">
    <property type="entry name" value="Glycerophosphoryl diester phosphodiesterase, putative"/>
    <property type="match status" value="1"/>
</dbReference>
<dbReference type="InterPro" id="IPR013783">
    <property type="entry name" value="Ig-like_fold"/>
</dbReference>
<dbReference type="PROSITE" id="PS51704">
    <property type="entry name" value="GP_PDE"/>
    <property type="match status" value="1"/>
</dbReference>
<dbReference type="AlphaFoldDB" id="A0AAD8ABD5"/>
<protein>
    <recommendedName>
        <fullName evidence="8">Glycerophosphocholine phosphodiesterase</fullName>
    </recommendedName>
</protein>
<evidence type="ECO:0000256" key="3">
    <source>
        <dbReference type="SAM" id="MobiDB-lite"/>
    </source>
</evidence>
<feature type="non-terminal residue" evidence="6">
    <location>
        <position position="1"/>
    </location>
</feature>
<dbReference type="CDD" id="cd08607">
    <property type="entry name" value="GDPD_GDE5"/>
    <property type="match status" value="1"/>
</dbReference>
<evidence type="ECO:0000313" key="6">
    <source>
        <dbReference type="EMBL" id="KAJ9595971.1"/>
    </source>
</evidence>
<dbReference type="SUPFAM" id="SSF49452">
    <property type="entry name" value="Starch-binding domain-like"/>
    <property type="match status" value="1"/>
</dbReference>
<dbReference type="InterPro" id="IPR013784">
    <property type="entry name" value="Carb-bd-like_fold"/>
</dbReference>
<comment type="caution">
    <text evidence="6">The sequence shown here is derived from an EMBL/GenBank/DDBJ whole genome shotgun (WGS) entry which is preliminary data.</text>
</comment>
<organism evidence="6 7">
    <name type="scientific">Diploptera punctata</name>
    <name type="common">Pacific beetle cockroach</name>
    <dbReference type="NCBI Taxonomy" id="6984"/>
    <lineage>
        <taxon>Eukaryota</taxon>
        <taxon>Metazoa</taxon>
        <taxon>Ecdysozoa</taxon>
        <taxon>Arthropoda</taxon>
        <taxon>Hexapoda</taxon>
        <taxon>Insecta</taxon>
        <taxon>Pterygota</taxon>
        <taxon>Neoptera</taxon>
        <taxon>Polyneoptera</taxon>
        <taxon>Dictyoptera</taxon>
        <taxon>Blattodea</taxon>
        <taxon>Blaberoidea</taxon>
        <taxon>Blaberidae</taxon>
        <taxon>Diplopterinae</taxon>
        <taxon>Diploptera</taxon>
    </lineage>
</organism>
<feature type="non-terminal residue" evidence="6">
    <location>
        <position position="728"/>
    </location>
</feature>
<dbReference type="Proteomes" id="UP001233999">
    <property type="component" value="Unassembled WGS sequence"/>
</dbReference>
<gene>
    <name evidence="6" type="ORF">L9F63_012864</name>
</gene>